<feature type="domain" description="HSF-type DNA-binding" evidence="12">
    <location>
        <begin position="56"/>
        <end position="80"/>
    </location>
</feature>
<keyword evidence="10" id="KW-0175">Coiled coil</keyword>
<keyword evidence="13" id="KW-1185">Reference proteome</keyword>
<feature type="coiled-coil region" evidence="10">
    <location>
        <begin position="151"/>
        <end position="185"/>
    </location>
</feature>
<evidence type="ECO:0000256" key="10">
    <source>
        <dbReference type="SAM" id="Coils"/>
    </source>
</evidence>
<dbReference type="AlphaFoldDB" id="A0AB40BHY4"/>
<dbReference type="PANTHER" id="PTHR10015:SF285">
    <property type="entry name" value="HEAT STRESS TRANSCRIPTION FACTOR B-3"/>
    <property type="match status" value="1"/>
</dbReference>
<keyword evidence="7" id="KW-0804">Transcription</keyword>
<keyword evidence="6" id="KW-0238">DNA-binding</keyword>
<comment type="subcellular location">
    <subcellularLocation>
        <location evidence="1">Nucleus</location>
    </subcellularLocation>
</comment>
<dbReference type="PANTHER" id="PTHR10015">
    <property type="entry name" value="HEAT SHOCK TRANSCRIPTION FACTOR"/>
    <property type="match status" value="1"/>
</dbReference>
<sequence>MGRNGRRGGGMGGPPPFLIKTYEMVEDAETDEVISWAEMGKSFVVWKPVEFARDILPAHFKHNNFSSFVRQLNTYGFRKIVPDRWEFANDYFRRGEQNLLSEIRRRKSIQAQSATKGNPLPPSASNSVEAPSISTASSPPPAATSQNPQHFLDLSNENKKLKEDNQLLSSELAQAKLKCEELLASLSAYADARELDTRPLVQEAARQGVRIASSVREVTQWEVDAEMGGEKEECLKLFGVLFKVFEGRKKRGRCEEGSSSPGQPMKMRLGAPWMGISPPVQGSNSVCN</sequence>
<evidence type="ECO:0000256" key="11">
    <source>
        <dbReference type="SAM" id="MobiDB-lite"/>
    </source>
</evidence>
<dbReference type="SUPFAM" id="SSF46785">
    <property type="entry name" value="Winged helix' DNA-binding domain"/>
    <property type="match status" value="1"/>
</dbReference>
<comment type="subunit">
    <text evidence="2">Homotrimer.</text>
</comment>
<keyword evidence="4" id="KW-0805">Transcription regulation</keyword>
<evidence type="ECO:0000259" key="12">
    <source>
        <dbReference type="PROSITE" id="PS00434"/>
    </source>
</evidence>
<dbReference type="Gene3D" id="1.10.10.10">
    <property type="entry name" value="Winged helix-like DNA-binding domain superfamily/Winged helix DNA-binding domain"/>
    <property type="match status" value="1"/>
</dbReference>
<evidence type="ECO:0000256" key="2">
    <source>
        <dbReference type="ARBA" id="ARBA00011233"/>
    </source>
</evidence>
<name>A0AB40BHY4_DIOCR</name>
<dbReference type="Proteomes" id="UP001515500">
    <property type="component" value="Chromosome 6"/>
</dbReference>
<reference evidence="14" key="1">
    <citation type="submission" date="2025-08" db="UniProtKB">
        <authorList>
            <consortium name="RefSeq"/>
        </authorList>
    </citation>
    <scope>IDENTIFICATION</scope>
</reference>
<evidence type="ECO:0000256" key="3">
    <source>
        <dbReference type="ARBA" id="ARBA00022553"/>
    </source>
</evidence>
<keyword evidence="8" id="KW-0539">Nucleus</keyword>
<evidence type="ECO:0000256" key="6">
    <source>
        <dbReference type="ARBA" id="ARBA00023125"/>
    </source>
</evidence>
<dbReference type="GO" id="GO:0000978">
    <property type="term" value="F:RNA polymerase II cis-regulatory region sequence-specific DNA binding"/>
    <property type="evidence" value="ECO:0007669"/>
    <property type="project" value="TreeGrafter"/>
</dbReference>
<dbReference type="PROSITE" id="PS00434">
    <property type="entry name" value="HSF_DOMAIN"/>
    <property type="match status" value="1"/>
</dbReference>
<dbReference type="GO" id="GO:0005634">
    <property type="term" value="C:nucleus"/>
    <property type="evidence" value="ECO:0007669"/>
    <property type="project" value="UniProtKB-SubCell"/>
</dbReference>
<dbReference type="InterPro" id="IPR036388">
    <property type="entry name" value="WH-like_DNA-bd_sf"/>
</dbReference>
<dbReference type="Pfam" id="PF00447">
    <property type="entry name" value="HSF_DNA-bind"/>
    <property type="match status" value="1"/>
</dbReference>
<dbReference type="GO" id="GO:0006357">
    <property type="term" value="P:regulation of transcription by RNA polymerase II"/>
    <property type="evidence" value="ECO:0007669"/>
    <property type="project" value="TreeGrafter"/>
</dbReference>
<dbReference type="GeneID" id="120262845"/>
<dbReference type="RefSeq" id="XP_039126680.1">
    <property type="nucleotide sequence ID" value="XM_039270746.1"/>
</dbReference>
<dbReference type="SMART" id="SM00415">
    <property type="entry name" value="HSF"/>
    <property type="match status" value="1"/>
</dbReference>
<feature type="region of interest" description="Disordered" evidence="11">
    <location>
        <begin position="110"/>
        <end position="149"/>
    </location>
</feature>
<keyword evidence="3" id="KW-0597">Phosphoprotein</keyword>
<dbReference type="InterPro" id="IPR000232">
    <property type="entry name" value="HSF_DNA-bd"/>
</dbReference>
<evidence type="ECO:0000313" key="14">
    <source>
        <dbReference type="RefSeq" id="XP_039126680.1"/>
    </source>
</evidence>
<evidence type="ECO:0000256" key="9">
    <source>
        <dbReference type="RuleBase" id="RU004020"/>
    </source>
</evidence>
<evidence type="ECO:0000256" key="5">
    <source>
        <dbReference type="ARBA" id="ARBA00023016"/>
    </source>
</evidence>
<evidence type="ECO:0000256" key="8">
    <source>
        <dbReference type="ARBA" id="ARBA00023242"/>
    </source>
</evidence>
<gene>
    <name evidence="14" type="primary">LOC120262845</name>
</gene>
<evidence type="ECO:0000256" key="7">
    <source>
        <dbReference type="ARBA" id="ARBA00023163"/>
    </source>
</evidence>
<evidence type="ECO:0000313" key="13">
    <source>
        <dbReference type="Proteomes" id="UP001515500"/>
    </source>
</evidence>
<protein>
    <submittedName>
        <fullName evidence="14">Heat stress transcription factor B-1-like</fullName>
    </submittedName>
</protein>
<evidence type="ECO:0000256" key="4">
    <source>
        <dbReference type="ARBA" id="ARBA00023015"/>
    </source>
</evidence>
<dbReference type="InterPro" id="IPR036390">
    <property type="entry name" value="WH_DNA-bd_sf"/>
</dbReference>
<comment type="similarity">
    <text evidence="9">Belongs to the HSF family.</text>
</comment>
<dbReference type="FunFam" id="1.10.10.10:FF:000037">
    <property type="entry name" value="Heat stress transcription factor B-4"/>
    <property type="match status" value="1"/>
</dbReference>
<proteinExistence type="inferred from homology"/>
<dbReference type="GO" id="GO:0003700">
    <property type="term" value="F:DNA-binding transcription factor activity"/>
    <property type="evidence" value="ECO:0007669"/>
    <property type="project" value="InterPro"/>
</dbReference>
<dbReference type="PRINTS" id="PR00056">
    <property type="entry name" value="HSFDOMAIN"/>
</dbReference>
<keyword evidence="5" id="KW-0346">Stress response</keyword>
<evidence type="ECO:0000256" key="1">
    <source>
        <dbReference type="ARBA" id="ARBA00004123"/>
    </source>
</evidence>
<accession>A0AB40BHY4</accession>
<organism evidence="13 14">
    <name type="scientific">Dioscorea cayennensis subsp. rotundata</name>
    <name type="common">White Guinea yam</name>
    <name type="synonym">Dioscorea rotundata</name>
    <dbReference type="NCBI Taxonomy" id="55577"/>
    <lineage>
        <taxon>Eukaryota</taxon>
        <taxon>Viridiplantae</taxon>
        <taxon>Streptophyta</taxon>
        <taxon>Embryophyta</taxon>
        <taxon>Tracheophyta</taxon>
        <taxon>Spermatophyta</taxon>
        <taxon>Magnoliopsida</taxon>
        <taxon>Liliopsida</taxon>
        <taxon>Dioscoreales</taxon>
        <taxon>Dioscoreaceae</taxon>
        <taxon>Dioscorea</taxon>
    </lineage>
</organism>